<dbReference type="AlphaFoldDB" id="A0AA41YQY2"/>
<comment type="catalytic activity">
    <reaction evidence="1 3">
        <text>aldehydo-D-ribose 5-phosphate = D-ribulose 5-phosphate</text>
        <dbReference type="Rhea" id="RHEA:14657"/>
        <dbReference type="ChEBI" id="CHEBI:58121"/>
        <dbReference type="ChEBI" id="CHEBI:58273"/>
        <dbReference type="EC" id="5.3.1.6"/>
    </reaction>
</comment>
<dbReference type="CDD" id="cd01398">
    <property type="entry name" value="RPI_A"/>
    <property type="match status" value="1"/>
</dbReference>
<dbReference type="Gene3D" id="3.30.70.260">
    <property type="match status" value="1"/>
</dbReference>
<dbReference type="InterPro" id="IPR037171">
    <property type="entry name" value="NagB/RpiA_transferase-like"/>
</dbReference>
<evidence type="ECO:0000313" key="4">
    <source>
        <dbReference type="EMBL" id="MCW3476947.1"/>
    </source>
</evidence>
<feature type="binding site" evidence="3">
    <location>
        <begin position="82"/>
        <end position="85"/>
    </location>
    <ligand>
        <name>substrate</name>
    </ligand>
</feature>
<name>A0AA41YQY2_9PROT</name>
<proteinExistence type="inferred from homology"/>
<dbReference type="SUPFAM" id="SSF75445">
    <property type="entry name" value="D-ribose-5-phosphate isomerase (RpiA), lid domain"/>
    <property type="match status" value="1"/>
</dbReference>
<accession>A0AA41YQY2</accession>
<dbReference type="GO" id="GO:0005829">
    <property type="term" value="C:cytosol"/>
    <property type="evidence" value="ECO:0007669"/>
    <property type="project" value="TreeGrafter"/>
</dbReference>
<sequence>MTEPAKRAAGRAAATLVQDGMLVGLGSGSTMRHAITALAHRVHSEGLRIVGIPTSTETEALALTHGITVAEPDATPVDLVMDGADEIETGTLRLVKGFGGALLREKIVAQSGRRFVVVADASKLVARLGQRGRLPVEVDRFGQAASARRIAELGGAPALRCDADGTPFETDGGHFILDCMGFGLIRDPFTLDRQLRAIAGVIETGLFLLPVEQVLIGTDDGTVRVLAR</sequence>
<gene>
    <name evidence="3 4" type="primary">rpiA</name>
    <name evidence="4" type="ORF">OL599_20480</name>
</gene>
<dbReference type="FunFam" id="3.40.50.1360:FF:000001">
    <property type="entry name" value="Ribose-5-phosphate isomerase A"/>
    <property type="match status" value="1"/>
</dbReference>
<keyword evidence="2 3" id="KW-0413">Isomerase</keyword>
<keyword evidence="5" id="KW-1185">Reference proteome</keyword>
<dbReference type="InterPro" id="IPR020672">
    <property type="entry name" value="Ribose5P_isomerase_typA_subgr"/>
</dbReference>
<evidence type="ECO:0000256" key="2">
    <source>
        <dbReference type="ARBA" id="ARBA00023235"/>
    </source>
</evidence>
<evidence type="ECO:0000313" key="5">
    <source>
        <dbReference type="Proteomes" id="UP001165679"/>
    </source>
</evidence>
<dbReference type="PANTHER" id="PTHR11934:SF0">
    <property type="entry name" value="RIBOSE-5-PHOSPHATE ISOMERASE"/>
    <property type="match status" value="1"/>
</dbReference>
<reference evidence="4" key="2">
    <citation type="submission" date="2022-10" db="EMBL/GenBank/DDBJ databases">
        <authorList>
            <person name="Trinh H.N."/>
        </authorList>
    </citation>
    <scope>NUCLEOTIDE SEQUENCE</scope>
    <source>
        <strain evidence="4">RN2-1</strain>
    </source>
</reference>
<dbReference type="InterPro" id="IPR004788">
    <property type="entry name" value="Ribose5P_isomerase_type_A"/>
</dbReference>
<protein>
    <recommendedName>
        <fullName evidence="3">Ribose-5-phosphate isomerase A</fullName>
        <ecNumber evidence="3">5.3.1.6</ecNumber>
    </recommendedName>
    <alternativeName>
        <fullName evidence="3">Phosphoriboisomerase A</fullName>
        <shortName evidence="3">PRI</shortName>
    </alternativeName>
</protein>
<dbReference type="PANTHER" id="PTHR11934">
    <property type="entry name" value="RIBOSE-5-PHOSPHATE ISOMERASE"/>
    <property type="match status" value="1"/>
</dbReference>
<dbReference type="RefSeq" id="WP_264715803.1">
    <property type="nucleotide sequence ID" value="NZ_JAPDNT010000027.1"/>
</dbReference>
<dbReference type="NCBIfam" id="TIGR00021">
    <property type="entry name" value="rpiA"/>
    <property type="match status" value="1"/>
</dbReference>
<comment type="similarity">
    <text evidence="3">Belongs to the ribose 5-phosphate isomerase family.</text>
</comment>
<dbReference type="GO" id="GO:0004751">
    <property type="term" value="F:ribose-5-phosphate isomerase activity"/>
    <property type="evidence" value="ECO:0007669"/>
    <property type="project" value="UniProtKB-UniRule"/>
</dbReference>
<dbReference type="SUPFAM" id="SSF100950">
    <property type="entry name" value="NagB/RpiA/CoA transferase-like"/>
    <property type="match status" value="1"/>
</dbReference>
<dbReference type="GO" id="GO:0006014">
    <property type="term" value="P:D-ribose metabolic process"/>
    <property type="evidence" value="ECO:0007669"/>
    <property type="project" value="TreeGrafter"/>
</dbReference>
<organism evidence="4 5">
    <name type="scientific">Limobrevibacterium gyesilva</name>
    <dbReference type="NCBI Taxonomy" id="2991712"/>
    <lineage>
        <taxon>Bacteria</taxon>
        <taxon>Pseudomonadati</taxon>
        <taxon>Pseudomonadota</taxon>
        <taxon>Alphaproteobacteria</taxon>
        <taxon>Acetobacterales</taxon>
        <taxon>Acetobacteraceae</taxon>
        <taxon>Limobrevibacterium</taxon>
    </lineage>
</organism>
<dbReference type="HAMAP" id="MF_00170">
    <property type="entry name" value="Rib_5P_isom_A"/>
    <property type="match status" value="1"/>
</dbReference>
<dbReference type="GO" id="GO:0009052">
    <property type="term" value="P:pentose-phosphate shunt, non-oxidative branch"/>
    <property type="evidence" value="ECO:0007669"/>
    <property type="project" value="UniProtKB-UniRule"/>
</dbReference>
<evidence type="ECO:0000256" key="3">
    <source>
        <dbReference type="HAMAP-Rule" id="MF_00170"/>
    </source>
</evidence>
<reference evidence="4" key="1">
    <citation type="submission" date="2022-09" db="EMBL/GenBank/DDBJ databases">
        <title>Rhodovastum sp. nov. RN2-1 isolated from soil in Seongnam, South Korea.</title>
        <authorList>
            <person name="Le N.T."/>
        </authorList>
    </citation>
    <scope>NUCLEOTIDE SEQUENCE</scope>
    <source>
        <strain evidence="4">RN2-1</strain>
    </source>
</reference>
<feature type="binding site" evidence="3">
    <location>
        <begin position="27"/>
        <end position="30"/>
    </location>
    <ligand>
        <name>substrate</name>
    </ligand>
</feature>
<feature type="binding site" evidence="3">
    <location>
        <position position="123"/>
    </location>
    <ligand>
        <name>substrate</name>
    </ligand>
</feature>
<dbReference type="NCBIfam" id="NF001924">
    <property type="entry name" value="PRK00702.1"/>
    <property type="match status" value="1"/>
</dbReference>
<comment type="caution">
    <text evidence="4">The sequence shown here is derived from an EMBL/GenBank/DDBJ whole genome shotgun (WGS) entry which is preliminary data.</text>
</comment>
<feature type="active site" description="Proton acceptor" evidence="3">
    <location>
        <position position="105"/>
    </location>
</feature>
<dbReference type="Gene3D" id="3.40.50.1360">
    <property type="match status" value="1"/>
</dbReference>
<dbReference type="Pfam" id="PF06026">
    <property type="entry name" value="Rib_5-P_isom_A"/>
    <property type="match status" value="1"/>
</dbReference>
<dbReference type="EMBL" id="JAPDNT010000027">
    <property type="protein sequence ID" value="MCW3476947.1"/>
    <property type="molecule type" value="Genomic_DNA"/>
</dbReference>
<comment type="function">
    <text evidence="3">Catalyzes the reversible conversion of ribose-5-phosphate to ribulose 5-phosphate.</text>
</comment>
<comment type="pathway">
    <text evidence="3">Carbohydrate degradation; pentose phosphate pathway; D-ribose 5-phosphate from D-ribulose 5-phosphate (non-oxidative stage): step 1/1.</text>
</comment>
<evidence type="ECO:0000256" key="1">
    <source>
        <dbReference type="ARBA" id="ARBA00001713"/>
    </source>
</evidence>
<feature type="binding site" evidence="3">
    <location>
        <begin position="96"/>
        <end position="99"/>
    </location>
    <ligand>
        <name>substrate</name>
    </ligand>
</feature>
<comment type="subunit">
    <text evidence="3">Homodimer.</text>
</comment>
<dbReference type="EC" id="5.3.1.6" evidence="3"/>
<dbReference type="Proteomes" id="UP001165679">
    <property type="component" value="Unassembled WGS sequence"/>
</dbReference>